<evidence type="ECO:0000313" key="2">
    <source>
        <dbReference type="Proteomes" id="UP001152795"/>
    </source>
</evidence>
<protein>
    <submittedName>
        <fullName evidence="1">Uncharacterized protein</fullName>
    </submittedName>
</protein>
<proteinExistence type="predicted"/>
<reference evidence="1" key="1">
    <citation type="submission" date="2020-04" db="EMBL/GenBank/DDBJ databases">
        <authorList>
            <person name="Alioto T."/>
            <person name="Alioto T."/>
            <person name="Gomez Garrido J."/>
        </authorList>
    </citation>
    <scope>NUCLEOTIDE SEQUENCE</scope>
    <source>
        <strain evidence="1">A484AB</strain>
    </source>
</reference>
<evidence type="ECO:0000313" key="1">
    <source>
        <dbReference type="EMBL" id="CAB4041988.1"/>
    </source>
</evidence>
<sequence>MREHLETICPPTATVASDLEHTMVLTIREQGERFSVETDPPCSDYEELPQKMGNAGKPDMPILPT</sequence>
<dbReference type="AlphaFoldDB" id="A0A7D9KAU6"/>
<comment type="caution">
    <text evidence="1">The sequence shown here is derived from an EMBL/GenBank/DDBJ whole genome shotgun (WGS) entry which is preliminary data.</text>
</comment>
<gene>
    <name evidence="1" type="ORF">PACLA_8A035370</name>
</gene>
<accession>A0A7D9KAU6</accession>
<dbReference type="EMBL" id="CACRXK020029270">
    <property type="protein sequence ID" value="CAB4041988.1"/>
    <property type="molecule type" value="Genomic_DNA"/>
</dbReference>
<keyword evidence="2" id="KW-1185">Reference proteome</keyword>
<organism evidence="1 2">
    <name type="scientific">Paramuricea clavata</name>
    <name type="common">Red gorgonian</name>
    <name type="synonym">Violescent sea-whip</name>
    <dbReference type="NCBI Taxonomy" id="317549"/>
    <lineage>
        <taxon>Eukaryota</taxon>
        <taxon>Metazoa</taxon>
        <taxon>Cnidaria</taxon>
        <taxon>Anthozoa</taxon>
        <taxon>Octocorallia</taxon>
        <taxon>Malacalcyonacea</taxon>
        <taxon>Plexauridae</taxon>
        <taxon>Paramuricea</taxon>
    </lineage>
</organism>
<dbReference type="Proteomes" id="UP001152795">
    <property type="component" value="Unassembled WGS sequence"/>
</dbReference>
<name>A0A7D9KAU6_PARCT</name>